<protein>
    <submittedName>
        <fullName evidence="9">Undecaprenyl/decaprenyl-phosphate alpha-N-acetylglucosaminyl 1-phosphate transferase</fullName>
    </submittedName>
</protein>
<dbReference type="InterPro" id="IPR000715">
    <property type="entry name" value="Glycosyl_transferase_4"/>
</dbReference>
<evidence type="ECO:0000256" key="8">
    <source>
        <dbReference type="SAM" id="Phobius"/>
    </source>
</evidence>
<feature type="transmembrane region" description="Helical" evidence="8">
    <location>
        <begin position="239"/>
        <end position="259"/>
    </location>
</feature>
<evidence type="ECO:0000256" key="2">
    <source>
        <dbReference type="ARBA" id="ARBA00022475"/>
    </source>
</evidence>
<dbReference type="OrthoDB" id="9783652at2"/>
<geneLocation type="plasmid" evidence="9 10">
    <name>unnamed1</name>
</geneLocation>
<keyword evidence="7" id="KW-0460">Magnesium</keyword>
<feature type="transmembrane region" description="Helical" evidence="8">
    <location>
        <begin position="181"/>
        <end position="198"/>
    </location>
</feature>
<dbReference type="PANTHER" id="PTHR22926:SF3">
    <property type="entry name" value="UNDECAPRENYL-PHOSPHATE ALPHA-N-ACETYLGLUCOSAMINYL 1-PHOSPHATE TRANSFERASE"/>
    <property type="match status" value="1"/>
</dbReference>
<dbReference type="RefSeq" id="WP_146365902.1">
    <property type="nucleotide sequence ID" value="NZ_CP042262.1"/>
</dbReference>
<feature type="transmembrane region" description="Helical" evidence="8">
    <location>
        <begin position="43"/>
        <end position="60"/>
    </location>
</feature>
<keyword evidence="7" id="KW-0479">Metal-binding</keyword>
<evidence type="ECO:0000256" key="6">
    <source>
        <dbReference type="ARBA" id="ARBA00023136"/>
    </source>
</evidence>
<dbReference type="PROSITE" id="PS01348">
    <property type="entry name" value="MRAY_2"/>
    <property type="match status" value="1"/>
</dbReference>
<dbReference type="PANTHER" id="PTHR22926">
    <property type="entry name" value="PHOSPHO-N-ACETYLMURAMOYL-PENTAPEPTIDE-TRANSFERASE"/>
    <property type="match status" value="1"/>
</dbReference>
<dbReference type="EMBL" id="CP042262">
    <property type="protein sequence ID" value="QDY70484.1"/>
    <property type="molecule type" value="Genomic_DNA"/>
</dbReference>
<dbReference type="GO" id="GO:0046872">
    <property type="term" value="F:metal ion binding"/>
    <property type="evidence" value="ECO:0007669"/>
    <property type="project" value="UniProtKB-KW"/>
</dbReference>
<comment type="cofactor">
    <cofactor evidence="7">
        <name>Mg(2+)</name>
        <dbReference type="ChEBI" id="CHEBI:18420"/>
    </cofactor>
</comment>
<evidence type="ECO:0000256" key="3">
    <source>
        <dbReference type="ARBA" id="ARBA00022679"/>
    </source>
</evidence>
<feature type="transmembrane region" description="Helical" evidence="8">
    <location>
        <begin position="210"/>
        <end position="233"/>
    </location>
</feature>
<dbReference type="AlphaFoldDB" id="A0A5B8IXM8"/>
<feature type="transmembrane region" description="Helical" evidence="8">
    <location>
        <begin position="97"/>
        <end position="116"/>
    </location>
</feature>
<sequence>MSIQPTILLNVFLVVVVVIHYFQPLAARLGFMDVPMGRKRHEAATPTCGGVAILLALAVAATFGALSAPASACAWVLIVACIGAVDDLRGLPALGRLVSYGLAALLLFVSGDVAGVPMGDLTASLPQISPVVGTIVAFGFALLLLNSINMIDGLDGLAGGVTVSALFWLCLIALANGEAGIAGDAEIAIAATAGFLVFNMRNAWRPRASAFLGDAGSTALGAGLAYLILGLASKENAPTFAALLWLVAVPLIDAVSLIIRRIAARRSPFSPDRWHIHHLLLDLGLSHQKASAAITATAFVCGAVGYLGVMVDIPANLMLLGLSLPVAAHTALVRIAARSAGKQASGAATGVSVPALQQR</sequence>
<dbReference type="GO" id="GO:0009103">
    <property type="term" value="P:lipopolysaccharide biosynthetic process"/>
    <property type="evidence" value="ECO:0007669"/>
    <property type="project" value="TreeGrafter"/>
</dbReference>
<keyword evidence="4 8" id="KW-0812">Transmembrane</keyword>
<dbReference type="Proteomes" id="UP000318483">
    <property type="component" value="Plasmid unnamed1"/>
</dbReference>
<dbReference type="CDD" id="cd06853">
    <property type="entry name" value="GT_WecA_like"/>
    <property type="match status" value="1"/>
</dbReference>
<dbReference type="GO" id="GO:0005886">
    <property type="term" value="C:plasma membrane"/>
    <property type="evidence" value="ECO:0007669"/>
    <property type="project" value="UniProtKB-SubCell"/>
</dbReference>
<keyword evidence="9" id="KW-0614">Plasmid</keyword>
<accession>A0A5B8IXM8</accession>
<feature type="transmembrane region" description="Helical" evidence="8">
    <location>
        <begin position="6"/>
        <end position="22"/>
    </location>
</feature>
<feature type="transmembrane region" description="Helical" evidence="8">
    <location>
        <begin position="157"/>
        <end position="175"/>
    </location>
</feature>
<evidence type="ECO:0000256" key="1">
    <source>
        <dbReference type="ARBA" id="ARBA00004651"/>
    </source>
</evidence>
<feature type="binding site" evidence="7">
    <location>
        <position position="214"/>
    </location>
    <ligand>
        <name>Mg(2+)</name>
        <dbReference type="ChEBI" id="CHEBI:18420"/>
    </ligand>
</feature>
<dbReference type="GO" id="GO:0016780">
    <property type="term" value="F:phosphotransferase activity, for other substituted phosphate groups"/>
    <property type="evidence" value="ECO:0007669"/>
    <property type="project" value="InterPro"/>
</dbReference>
<organism evidence="9 10">
    <name type="scientific">Qingshengfaniella alkalisoli</name>
    <dbReference type="NCBI Taxonomy" id="2599296"/>
    <lineage>
        <taxon>Bacteria</taxon>
        <taxon>Pseudomonadati</taxon>
        <taxon>Pseudomonadota</taxon>
        <taxon>Alphaproteobacteria</taxon>
        <taxon>Rhodobacterales</taxon>
        <taxon>Paracoccaceae</taxon>
        <taxon>Qingshengfaniella</taxon>
    </lineage>
</organism>
<reference evidence="9 10" key="1">
    <citation type="submission" date="2019-07" db="EMBL/GenBank/DDBJ databases">
        <title>Litoreibacter alkalisoli sp. nov., isolated from saline-alkaline soil.</title>
        <authorList>
            <person name="Wang S."/>
            <person name="Xu L."/>
            <person name="Xing Y.-T."/>
            <person name="Sun J.-Q."/>
        </authorList>
    </citation>
    <scope>NUCLEOTIDE SEQUENCE [LARGE SCALE GENOMIC DNA]</scope>
    <source>
        <strain evidence="9 10">LN3S51</strain>
        <plasmid evidence="9 10">unnamed1</plasmid>
    </source>
</reference>
<dbReference type="KEGG" id="lit:FPZ52_12300"/>
<proteinExistence type="predicted"/>
<keyword evidence="2" id="KW-1003">Cell membrane</keyword>
<dbReference type="GO" id="GO:0071555">
    <property type="term" value="P:cell wall organization"/>
    <property type="evidence" value="ECO:0007669"/>
    <property type="project" value="TreeGrafter"/>
</dbReference>
<evidence type="ECO:0000256" key="5">
    <source>
        <dbReference type="ARBA" id="ARBA00022989"/>
    </source>
</evidence>
<comment type="subcellular location">
    <subcellularLocation>
        <location evidence="1">Cell membrane</location>
        <topology evidence="1">Multi-pass membrane protein</topology>
    </subcellularLocation>
</comment>
<keyword evidence="10" id="KW-1185">Reference proteome</keyword>
<evidence type="ECO:0000313" key="9">
    <source>
        <dbReference type="EMBL" id="QDY70484.1"/>
    </source>
</evidence>
<evidence type="ECO:0000256" key="4">
    <source>
        <dbReference type="ARBA" id="ARBA00022692"/>
    </source>
</evidence>
<dbReference type="Pfam" id="PF00953">
    <property type="entry name" value="Glycos_transf_4"/>
    <property type="match status" value="1"/>
</dbReference>
<keyword evidence="6 8" id="KW-0472">Membrane</keyword>
<feature type="binding site" evidence="7">
    <location>
        <position position="149"/>
    </location>
    <ligand>
        <name>Mg(2+)</name>
        <dbReference type="ChEBI" id="CHEBI:18420"/>
    </ligand>
</feature>
<keyword evidence="3 9" id="KW-0808">Transferase</keyword>
<feature type="transmembrane region" description="Helical" evidence="8">
    <location>
        <begin position="290"/>
        <end position="311"/>
    </location>
</feature>
<feature type="transmembrane region" description="Helical" evidence="8">
    <location>
        <begin position="128"/>
        <end position="145"/>
    </location>
</feature>
<evidence type="ECO:0000313" key="10">
    <source>
        <dbReference type="Proteomes" id="UP000318483"/>
    </source>
</evidence>
<dbReference type="GO" id="GO:0044038">
    <property type="term" value="P:cell wall macromolecule biosynthetic process"/>
    <property type="evidence" value="ECO:0007669"/>
    <property type="project" value="TreeGrafter"/>
</dbReference>
<dbReference type="InterPro" id="IPR018480">
    <property type="entry name" value="PNAcMuramoyl-5peptid_Trfase_CS"/>
</dbReference>
<gene>
    <name evidence="9" type="ORF">FPZ52_12300</name>
</gene>
<name>A0A5B8IXM8_9RHOB</name>
<evidence type="ECO:0000256" key="7">
    <source>
        <dbReference type="PIRSR" id="PIRSR600715-1"/>
    </source>
</evidence>
<keyword evidence="5 8" id="KW-1133">Transmembrane helix</keyword>